<evidence type="ECO:0000256" key="1">
    <source>
        <dbReference type="ARBA" id="ARBA00004141"/>
    </source>
</evidence>
<keyword evidence="7 12" id="KW-1133">Transmembrane helix</keyword>
<dbReference type="GO" id="GO:1990573">
    <property type="term" value="P:potassium ion import across plasma membrane"/>
    <property type="evidence" value="ECO:0007669"/>
    <property type="project" value="TreeGrafter"/>
</dbReference>
<dbReference type="PANTHER" id="PTHR31064:SF30">
    <property type="entry name" value="HIGH-AFFINITY POTASSIUM TRANSPORT PROTEIN-RELATED"/>
    <property type="match status" value="1"/>
</dbReference>
<sequence length="1428" mass="162217">QHIREVNQRKFERNVQQVVGHQQQNLRKPLHKRLSFLSVRSQQKSEQEPNENGRCRSMINLSGSLFQTQKPRSIDDDIRDYPNSNDCIFQESNKSSLKEDKESNNPSSSQCSYSTKEEPDQMQDALLYVNRKSSSSEDVQRRTSQEENCNINKHQDTLTTDGTGTMWSNQNIMFAGDIEQQREIARKRLEKERQCEDMVHKIANNEKPLCTSSGHSTGDSITIVNFDVGFNDDENIKLIKRGPIHKSELTREQRYRLGGAEYRALDLLSRLVPMYYIFFIVGFGFIIRSYIGSSSYVQSVLLNDKHEPINAWGFSFFTSLASFNNLGLSQLDESMQPFEKAPFMLFLIMVLILAGNTAYAILLRLVIWIMYKTTPQSYYMRRETLKYLLDHPRRCYTTLFPSYQTRWLLVVLVGITLAEFISFVALNYWLPVLEGVGWGTCILDGLFQSVTTRSGIYSRNNENEGFDIESNNSMPFNRLRRTNTVSSVVTASRRAFRGPDFYVRTQIQRQLTSEICWVIVCIFVICVVETKEIMSPSPITISTVIYECVSAFGNIGSSIGYPNTPTSQVAQYHPISKFALIILMYRGRHRGLPAAIDRAVLLPSEQLEQKEEEEDMLRKRTSSYGDVREAFQFPDSFDFSFCYKDETDDNINISETAGLRWLVELGKTSRGGCYPLTIVSNQYEQSTAYDDHRDIFDESSTTGSAVDSVAGSIQSILSSFESSLSGFQSNLERNVQNISSMLEKNVQNIASTVEKNVQTITSTVEKNVSSVEKNVARTTNENVELIIKSAAQLYNSIASNKTTPVFNEDLQFDVICNGCYSLIRGQRWRCETCDDFDLCSACKCRMTHNPEHNFKLIKDDIKADITFICDCCDTDIVGIRHTCNACPDFDLCNVCFEAVHENHPPNHTFTTRLVGSLPRKGKTKPKASDTQTSASVVQHPNILCDCCDSNITGIRYKCGHCPDYDLCEKCEEKSQTIHDKSHVFLKIRAPIVGATTRPLLPKFRTPKNVSSRRRSTIEKPDETAGKKKPLVAVSQPPIEVKPTEMENPVRRPTARTVSPGIQERLQAEHEAKVRQRMAIERPAYATTTIHENAPEYDKPEDIHSLRSVQSEKHTLSDISESPNLKQSYQVPKQEKKETPSEATAEERTNISSQFLADLNVPDGTVVVPNKHFIKMWKVKNNGNVQWPAGSRLLFNGGNIFKPYPMSYPEGFTLPALAPNEEACITAELQAPDAPGNYTSYFCFATPDGVRFGDELWCDIKVAEDFVDQTNNHDMIYPTISTTHEHHDDHSTATSTDRTTFDDHLESHGSSPIISELHFSSEEFVDDHTHSKHSSGEDEYEVESVASQESYLVVETEQHEENEQVSNSYESVMTIKKEDDALNTEFKYKDELQRIREMGFRCDDLAMQYLIMYNGDIDEVLSILVEVLS</sequence>
<feature type="region of interest" description="Disordered" evidence="11">
    <location>
        <begin position="93"/>
        <end position="120"/>
    </location>
</feature>
<dbReference type="STRING" id="86630.A0A367JYQ7"/>
<dbReference type="InterPro" id="IPR032350">
    <property type="entry name" value="Nbr1_FW"/>
</dbReference>
<organism evidence="14 15">
    <name type="scientific">Rhizopus azygosporus</name>
    <name type="common">Rhizopus microsporus var. azygosporus</name>
    <dbReference type="NCBI Taxonomy" id="86630"/>
    <lineage>
        <taxon>Eukaryota</taxon>
        <taxon>Fungi</taxon>
        <taxon>Fungi incertae sedis</taxon>
        <taxon>Mucoromycota</taxon>
        <taxon>Mucoromycotina</taxon>
        <taxon>Mucoromycetes</taxon>
        <taxon>Mucorales</taxon>
        <taxon>Mucorineae</taxon>
        <taxon>Rhizopodaceae</taxon>
        <taxon>Rhizopus</taxon>
    </lineage>
</organism>
<dbReference type="GO" id="GO:0008270">
    <property type="term" value="F:zinc ion binding"/>
    <property type="evidence" value="ECO:0007669"/>
    <property type="project" value="UniProtKB-KW"/>
</dbReference>
<dbReference type="Pfam" id="PF02386">
    <property type="entry name" value="TrkH"/>
    <property type="match status" value="2"/>
</dbReference>
<dbReference type="Gene3D" id="2.60.40.10">
    <property type="entry name" value="Immunoglobulins"/>
    <property type="match status" value="1"/>
</dbReference>
<dbReference type="SUPFAM" id="SSF46934">
    <property type="entry name" value="UBA-like"/>
    <property type="match status" value="1"/>
</dbReference>
<proteinExistence type="predicted"/>
<evidence type="ECO:0000313" key="14">
    <source>
        <dbReference type="EMBL" id="RCH95060.1"/>
    </source>
</evidence>
<dbReference type="GO" id="GO:0140107">
    <property type="term" value="F:high-affinity potassium ion transmembrane transporter activity"/>
    <property type="evidence" value="ECO:0007669"/>
    <property type="project" value="TreeGrafter"/>
</dbReference>
<evidence type="ECO:0000256" key="5">
    <source>
        <dbReference type="ARBA" id="ARBA00022771"/>
    </source>
</evidence>
<dbReference type="Gene3D" id="1.10.8.10">
    <property type="entry name" value="DNA helicase RuvA subunit, C-terminal domain"/>
    <property type="match status" value="1"/>
</dbReference>
<feature type="compositionally biased region" description="Polar residues" evidence="11">
    <location>
        <begin position="1116"/>
        <end position="1130"/>
    </location>
</feature>
<feature type="compositionally biased region" description="Low complexity" evidence="11">
    <location>
        <begin position="104"/>
        <end position="114"/>
    </location>
</feature>
<evidence type="ECO:0000259" key="13">
    <source>
        <dbReference type="PROSITE" id="PS50135"/>
    </source>
</evidence>
<evidence type="ECO:0000256" key="8">
    <source>
        <dbReference type="ARBA" id="ARBA00023065"/>
    </source>
</evidence>
<evidence type="ECO:0000256" key="7">
    <source>
        <dbReference type="ARBA" id="ARBA00022989"/>
    </source>
</evidence>
<keyword evidence="2" id="KW-0813">Transport</keyword>
<dbReference type="OrthoDB" id="661148at2759"/>
<feature type="transmembrane region" description="Helical" evidence="12">
    <location>
        <begin position="407"/>
        <end position="430"/>
    </location>
</feature>
<dbReference type="PROSITE" id="PS01357">
    <property type="entry name" value="ZF_ZZ_1"/>
    <property type="match status" value="2"/>
</dbReference>
<dbReference type="InterPro" id="IPR043145">
    <property type="entry name" value="Znf_ZZ_sf"/>
</dbReference>
<dbReference type="PROSITE" id="PS50135">
    <property type="entry name" value="ZF_ZZ_2"/>
    <property type="match status" value="3"/>
</dbReference>
<dbReference type="InterPro" id="IPR013783">
    <property type="entry name" value="Ig-like_fold"/>
</dbReference>
<dbReference type="Pfam" id="PF00569">
    <property type="entry name" value="ZZ"/>
    <property type="match status" value="3"/>
</dbReference>
<dbReference type="CDD" id="cd02340">
    <property type="entry name" value="ZZ_NBR1_like"/>
    <property type="match status" value="2"/>
</dbReference>
<evidence type="ECO:0000256" key="2">
    <source>
        <dbReference type="ARBA" id="ARBA00022448"/>
    </source>
</evidence>
<protein>
    <submittedName>
        <fullName evidence="14">Low affinity potassium transporter</fullName>
    </submittedName>
</protein>
<dbReference type="CDD" id="cd02249">
    <property type="entry name" value="ZZ"/>
    <property type="match status" value="1"/>
</dbReference>
<dbReference type="EMBL" id="PJQL01000506">
    <property type="protein sequence ID" value="RCH95060.1"/>
    <property type="molecule type" value="Genomic_DNA"/>
</dbReference>
<dbReference type="GO" id="GO:0030007">
    <property type="term" value="P:intracellular potassium ion homeostasis"/>
    <property type="evidence" value="ECO:0007669"/>
    <property type="project" value="TreeGrafter"/>
</dbReference>
<evidence type="ECO:0000256" key="9">
    <source>
        <dbReference type="ARBA" id="ARBA00023136"/>
    </source>
</evidence>
<feature type="compositionally biased region" description="Basic and acidic residues" evidence="11">
    <location>
        <begin position="1015"/>
        <end position="1025"/>
    </location>
</feature>
<keyword evidence="6" id="KW-0862">Zinc</keyword>
<feature type="region of interest" description="Disordered" evidence="11">
    <location>
        <begin position="1002"/>
        <end position="1028"/>
    </location>
</feature>
<dbReference type="InterPro" id="IPR003445">
    <property type="entry name" value="Cat_transpt"/>
</dbReference>
<evidence type="ECO:0000256" key="11">
    <source>
        <dbReference type="SAM" id="MobiDB-lite"/>
    </source>
</evidence>
<evidence type="ECO:0000256" key="6">
    <source>
        <dbReference type="ARBA" id="ARBA00022833"/>
    </source>
</evidence>
<comment type="caution">
    <text evidence="14">The sequence shown here is derived from an EMBL/GenBank/DDBJ whole genome shotgun (WGS) entry which is preliminary data.</text>
</comment>
<feature type="domain" description="ZZ-type" evidence="13">
    <location>
        <begin position="939"/>
        <end position="992"/>
    </location>
</feature>
<feature type="region of interest" description="Disordered" evidence="11">
    <location>
        <begin position="1108"/>
        <end position="1148"/>
    </location>
</feature>
<dbReference type="InterPro" id="IPR051143">
    <property type="entry name" value="TrkH_K-transport"/>
</dbReference>
<keyword evidence="4" id="KW-0479">Metal-binding</keyword>
<evidence type="ECO:0000313" key="15">
    <source>
        <dbReference type="Proteomes" id="UP000252139"/>
    </source>
</evidence>
<feature type="non-terminal residue" evidence="14">
    <location>
        <position position="1"/>
    </location>
</feature>
<keyword evidence="9 12" id="KW-0472">Membrane</keyword>
<feature type="transmembrane region" description="Helical" evidence="12">
    <location>
        <begin position="311"/>
        <end position="331"/>
    </location>
</feature>
<evidence type="ECO:0000256" key="3">
    <source>
        <dbReference type="ARBA" id="ARBA00022692"/>
    </source>
</evidence>
<dbReference type="Proteomes" id="UP000252139">
    <property type="component" value="Unassembled WGS sequence"/>
</dbReference>
<dbReference type="Pfam" id="PF16158">
    <property type="entry name" value="N_BRCA1_IG"/>
    <property type="match status" value="1"/>
</dbReference>
<dbReference type="PANTHER" id="PTHR31064">
    <property type="entry name" value="POTASSIUM TRANSPORT PROTEIN DDB_G0292412-RELATED"/>
    <property type="match status" value="1"/>
</dbReference>
<feature type="region of interest" description="Disordered" evidence="11">
    <location>
        <begin position="1044"/>
        <end position="1079"/>
    </location>
</feature>
<evidence type="ECO:0000256" key="12">
    <source>
        <dbReference type="SAM" id="Phobius"/>
    </source>
</evidence>
<dbReference type="SMART" id="SM00291">
    <property type="entry name" value="ZnF_ZZ"/>
    <property type="match status" value="3"/>
</dbReference>
<dbReference type="GO" id="GO:0005886">
    <property type="term" value="C:plasma membrane"/>
    <property type="evidence" value="ECO:0007669"/>
    <property type="project" value="TreeGrafter"/>
</dbReference>
<keyword evidence="5 10" id="KW-0863">Zinc-finger</keyword>
<dbReference type="InterPro" id="IPR000433">
    <property type="entry name" value="Znf_ZZ"/>
</dbReference>
<gene>
    <name evidence="14" type="primary">TRK1_3</name>
    <name evidence="14" type="ORF">CU097_013218</name>
</gene>
<dbReference type="InterPro" id="IPR009060">
    <property type="entry name" value="UBA-like_sf"/>
</dbReference>
<keyword evidence="15" id="KW-1185">Reference proteome</keyword>
<dbReference type="SUPFAM" id="SSF57850">
    <property type="entry name" value="RING/U-box"/>
    <property type="match status" value="3"/>
</dbReference>
<feature type="transmembrane region" description="Helical" evidence="12">
    <location>
        <begin position="343"/>
        <end position="371"/>
    </location>
</feature>
<name>A0A367JYQ7_RHIAZ</name>
<feature type="transmembrane region" description="Helical" evidence="12">
    <location>
        <begin position="272"/>
        <end position="291"/>
    </location>
</feature>
<keyword evidence="3 12" id="KW-0812">Transmembrane</keyword>
<accession>A0A367JYQ7</accession>
<keyword evidence="8" id="KW-0406">Ion transport</keyword>
<dbReference type="Gene3D" id="3.30.60.90">
    <property type="match status" value="3"/>
</dbReference>
<evidence type="ECO:0000256" key="4">
    <source>
        <dbReference type="ARBA" id="ARBA00022723"/>
    </source>
</evidence>
<feature type="domain" description="ZZ-type" evidence="13">
    <location>
        <begin position="864"/>
        <end position="917"/>
    </location>
</feature>
<feature type="compositionally biased region" description="Basic and acidic residues" evidence="11">
    <location>
        <begin position="1065"/>
        <end position="1079"/>
    </location>
</feature>
<feature type="compositionally biased region" description="Basic and acidic residues" evidence="11">
    <location>
        <begin position="1132"/>
        <end position="1148"/>
    </location>
</feature>
<comment type="subcellular location">
    <subcellularLocation>
        <location evidence="1">Membrane</location>
        <topology evidence="1">Multi-pass membrane protein</topology>
    </subcellularLocation>
</comment>
<dbReference type="CDD" id="cd14947">
    <property type="entry name" value="NBR1_like"/>
    <property type="match status" value="1"/>
</dbReference>
<feature type="domain" description="ZZ-type" evidence="13">
    <location>
        <begin position="811"/>
        <end position="862"/>
    </location>
</feature>
<evidence type="ECO:0000256" key="10">
    <source>
        <dbReference type="PROSITE-ProRule" id="PRU00228"/>
    </source>
</evidence>
<reference evidence="14 15" key="1">
    <citation type="journal article" date="2018" name="G3 (Bethesda)">
        <title>Phylogenetic and Phylogenomic Definition of Rhizopus Species.</title>
        <authorList>
            <person name="Gryganskyi A.P."/>
            <person name="Golan J."/>
            <person name="Dolatabadi S."/>
            <person name="Mondo S."/>
            <person name="Robb S."/>
            <person name="Idnurm A."/>
            <person name="Muszewska A."/>
            <person name="Steczkiewicz K."/>
            <person name="Masonjones S."/>
            <person name="Liao H.L."/>
            <person name="Gajdeczka M.T."/>
            <person name="Anike F."/>
            <person name="Vuek A."/>
            <person name="Anishchenko I.M."/>
            <person name="Voigt K."/>
            <person name="de Hoog G.S."/>
            <person name="Smith M.E."/>
            <person name="Heitman J."/>
            <person name="Vilgalys R."/>
            <person name="Stajich J.E."/>
        </authorList>
    </citation>
    <scope>NUCLEOTIDE SEQUENCE [LARGE SCALE GENOMIC DNA]</scope>
    <source>
        <strain evidence="14 15">CBS 357.93</strain>
    </source>
</reference>